<evidence type="ECO:0000313" key="1">
    <source>
        <dbReference type="EMBL" id="VDN40555.1"/>
    </source>
</evidence>
<dbReference type="WBParaSite" id="GPUH_0002282101-mRNA-1">
    <property type="protein sequence ID" value="GPUH_0002282101-mRNA-1"/>
    <property type="gene ID" value="GPUH_0002282101"/>
</dbReference>
<gene>
    <name evidence="1" type="ORF">GPUH_LOCUS22793</name>
</gene>
<dbReference type="EMBL" id="UYRT01095991">
    <property type="protein sequence ID" value="VDN40555.1"/>
    <property type="molecule type" value="Genomic_DNA"/>
</dbReference>
<proteinExistence type="predicted"/>
<name>A0A183EPA3_9BILA</name>
<protein>
    <submittedName>
        <fullName evidence="3">ABC transporter substrate-binding protein</fullName>
    </submittedName>
</protein>
<reference evidence="1 2" key="2">
    <citation type="submission" date="2018-11" db="EMBL/GenBank/DDBJ databases">
        <authorList>
            <consortium name="Pathogen Informatics"/>
        </authorList>
    </citation>
    <scope>NUCLEOTIDE SEQUENCE [LARGE SCALE GENOMIC DNA]</scope>
</reference>
<evidence type="ECO:0000313" key="2">
    <source>
        <dbReference type="Proteomes" id="UP000271098"/>
    </source>
</evidence>
<keyword evidence="2" id="KW-1185">Reference proteome</keyword>
<reference evidence="3" key="1">
    <citation type="submission" date="2016-06" db="UniProtKB">
        <authorList>
            <consortium name="WormBaseParasite"/>
        </authorList>
    </citation>
    <scope>IDENTIFICATION</scope>
</reference>
<organism evidence="3">
    <name type="scientific">Gongylonema pulchrum</name>
    <dbReference type="NCBI Taxonomy" id="637853"/>
    <lineage>
        <taxon>Eukaryota</taxon>
        <taxon>Metazoa</taxon>
        <taxon>Ecdysozoa</taxon>
        <taxon>Nematoda</taxon>
        <taxon>Chromadorea</taxon>
        <taxon>Rhabditida</taxon>
        <taxon>Spirurina</taxon>
        <taxon>Spiruromorpha</taxon>
        <taxon>Spiruroidea</taxon>
        <taxon>Gongylonematidae</taxon>
        <taxon>Gongylonema</taxon>
    </lineage>
</organism>
<dbReference type="Proteomes" id="UP000271098">
    <property type="component" value="Unassembled WGS sequence"/>
</dbReference>
<evidence type="ECO:0000313" key="3">
    <source>
        <dbReference type="WBParaSite" id="GPUH_0002282101-mRNA-1"/>
    </source>
</evidence>
<sequence length="78" mass="9216">MVQNGFLKIQQGFTKKNGKTPEEQMRKEWFKLPESVRQQTKALLDDRKVPVDKRMKELDQILKPYGGRAVSFSHFSYK</sequence>
<accession>A0A183EPA3</accession>
<dbReference type="AlphaFoldDB" id="A0A183EPA3"/>